<sequence>MTTQSEAKEWETQNILFFFLTLPERNGGWRREERDNLWNKKRWGFHGNLARCQQGRAGDRCPFQDGRLSVCPERLLAFQRGRILTLHPPSHPSSSLRVLEDPPQRPLLMKNREMFHKVSDLYPLLFSSIVF</sequence>
<dbReference type="Proteomes" id="UP001054837">
    <property type="component" value="Unassembled WGS sequence"/>
</dbReference>
<reference evidence="1 2" key="1">
    <citation type="submission" date="2021-06" db="EMBL/GenBank/DDBJ databases">
        <title>Caerostris darwini draft genome.</title>
        <authorList>
            <person name="Kono N."/>
            <person name="Arakawa K."/>
        </authorList>
    </citation>
    <scope>NUCLEOTIDE SEQUENCE [LARGE SCALE GENOMIC DNA]</scope>
</reference>
<protein>
    <submittedName>
        <fullName evidence="1">Uncharacterized protein</fullName>
    </submittedName>
</protein>
<comment type="caution">
    <text evidence="1">The sequence shown here is derived from an EMBL/GenBank/DDBJ whole genome shotgun (WGS) entry which is preliminary data.</text>
</comment>
<gene>
    <name evidence="1" type="ORF">CDAR_318631</name>
</gene>
<dbReference type="EMBL" id="BPLQ01003982">
    <property type="protein sequence ID" value="GIY04830.1"/>
    <property type="molecule type" value="Genomic_DNA"/>
</dbReference>
<keyword evidence="2" id="KW-1185">Reference proteome</keyword>
<dbReference type="AlphaFoldDB" id="A0AAV4Q5U8"/>
<evidence type="ECO:0000313" key="2">
    <source>
        <dbReference type="Proteomes" id="UP001054837"/>
    </source>
</evidence>
<name>A0AAV4Q5U8_9ARAC</name>
<organism evidence="1 2">
    <name type="scientific">Caerostris darwini</name>
    <dbReference type="NCBI Taxonomy" id="1538125"/>
    <lineage>
        <taxon>Eukaryota</taxon>
        <taxon>Metazoa</taxon>
        <taxon>Ecdysozoa</taxon>
        <taxon>Arthropoda</taxon>
        <taxon>Chelicerata</taxon>
        <taxon>Arachnida</taxon>
        <taxon>Araneae</taxon>
        <taxon>Araneomorphae</taxon>
        <taxon>Entelegynae</taxon>
        <taxon>Araneoidea</taxon>
        <taxon>Araneidae</taxon>
        <taxon>Caerostris</taxon>
    </lineage>
</organism>
<evidence type="ECO:0000313" key="1">
    <source>
        <dbReference type="EMBL" id="GIY04830.1"/>
    </source>
</evidence>
<accession>A0AAV4Q5U8</accession>
<proteinExistence type="predicted"/>